<evidence type="ECO:0000256" key="7">
    <source>
        <dbReference type="ARBA" id="ARBA00022806"/>
    </source>
</evidence>
<evidence type="ECO:0000256" key="12">
    <source>
        <dbReference type="ARBA" id="ARBA00048954"/>
    </source>
</evidence>
<dbReference type="Pfam" id="PF03796">
    <property type="entry name" value="DnaB_C"/>
    <property type="match status" value="1"/>
</dbReference>
<dbReference type="GO" id="GO:0003678">
    <property type="term" value="F:DNA helicase activity"/>
    <property type="evidence" value="ECO:0007669"/>
    <property type="project" value="UniProtKB-EC"/>
</dbReference>
<keyword evidence="4 14" id="KW-0547">Nucleotide-binding</keyword>
<feature type="domain" description="SF4 helicase" evidence="17">
    <location>
        <begin position="193"/>
        <end position="459"/>
    </location>
</feature>
<dbReference type="InterPro" id="IPR016136">
    <property type="entry name" value="DNA_helicase_N/primase_C"/>
</dbReference>
<dbReference type="InterPro" id="IPR036185">
    <property type="entry name" value="DNA_heli_DnaB-like_N_sf"/>
</dbReference>
<dbReference type="GO" id="GO:0016787">
    <property type="term" value="F:hydrolase activity"/>
    <property type="evidence" value="ECO:0007669"/>
    <property type="project" value="UniProtKB-KW"/>
</dbReference>
<evidence type="ECO:0000256" key="2">
    <source>
        <dbReference type="ARBA" id="ARBA00022515"/>
    </source>
</evidence>
<keyword evidence="11" id="KW-0413">Isomerase</keyword>
<feature type="compositionally biased region" description="Polar residues" evidence="15">
    <location>
        <begin position="1"/>
        <end position="17"/>
    </location>
</feature>
<dbReference type="PROSITE" id="PS51199">
    <property type="entry name" value="SF4_HELICASE"/>
    <property type="match status" value="1"/>
</dbReference>
<comment type="similarity">
    <text evidence="1 14">Belongs to the helicase family. DnaB subfamily.</text>
</comment>
<dbReference type="InterPro" id="IPR003593">
    <property type="entry name" value="AAA+_ATPase"/>
</dbReference>
<dbReference type="InterPro" id="IPR007692">
    <property type="entry name" value="DNA_helicase_DnaB"/>
</dbReference>
<comment type="caution">
    <text evidence="18">The sequence shown here is derived from an EMBL/GenBank/DDBJ whole genome shotgun (WGS) entry which is preliminary data.</text>
</comment>
<dbReference type="EMBL" id="JAPMOU010000004">
    <property type="protein sequence ID" value="MDE1461258.1"/>
    <property type="molecule type" value="Genomic_DNA"/>
</dbReference>
<evidence type="ECO:0000256" key="11">
    <source>
        <dbReference type="ARBA" id="ARBA00023235"/>
    </source>
</evidence>
<evidence type="ECO:0000256" key="5">
    <source>
        <dbReference type="ARBA" id="ARBA00022763"/>
    </source>
</evidence>
<proteinExistence type="inferred from homology"/>
<dbReference type="InterPro" id="IPR007694">
    <property type="entry name" value="DNA_helicase_DnaB-like_C"/>
</dbReference>
<protein>
    <recommendedName>
        <fullName evidence="13 14">Replicative DNA helicase</fullName>
        <ecNumber evidence="13 14">5.6.2.3</ecNumber>
    </recommendedName>
</protein>
<dbReference type="PANTHER" id="PTHR30153:SF2">
    <property type="entry name" value="REPLICATIVE DNA HELICASE"/>
    <property type="match status" value="1"/>
</dbReference>
<keyword evidence="2 14" id="KW-0639">Primosome</keyword>
<dbReference type="Proteomes" id="UP001528823">
    <property type="component" value="Unassembled WGS sequence"/>
</dbReference>
<dbReference type="PANTHER" id="PTHR30153">
    <property type="entry name" value="REPLICATIVE DNA HELICASE DNAB"/>
    <property type="match status" value="1"/>
</dbReference>
<keyword evidence="3 14" id="KW-0235">DNA replication</keyword>
<evidence type="ECO:0000313" key="19">
    <source>
        <dbReference type="Proteomes" id="UP001528823"/>
    </source>
</evidence>
<keyword evidence="8 14" id="KW-0067">ATP-binding</keyword>
<name>A0ABT5U4G3_9GAMM</name>
<accession>A0ABT5U4G3</accession>
<evidence type="ECO:0000256" key="15">
    <source>
        <dbReference type="SAM" id="MobiDB-lite"/>
    </source>
</evidence>
<keyword evidence="6 14" id="KW-0378">Hydrolase</keyword>
<dbReference type="Gene3D" id="1.10.860.10">
    <property type="entry name" value="DNAb Helicase, Chain A"/>
    <property type="match status" value="1"/>
</dbReference>
<dbReference type="NCBIfam" id="TIGR00665">
    <property type="entry name" value="DnaB"/>
    <property type="match status" value="1"/>
</dbReference>
<dbReference type="SUPFAM" id="SSF48024">
    <property type="entry name" value="N-terminal domain of DnaB helicase"/>
    <property type="match status" value="1"/>
</dbReference>
<dbReference type="SUPFAM" id="SSF52540">
    <property type="entry name" value="P-loop containing nucleoside triphosphate hydrolases"/>
    <property type="match status" value="1"/>
</dbReference>
<reference evidence="18 19" key="1">
    <citation type="submission" date="2022-11" db="EMBL/GenBank/DDBJ databases">
        <title>Spartinivicinus poritis sp. nov., isolated from scleractinian coral Porites lutea.</title>
        <authorList>
            <person name="Zhang G."/>
            <person name="Cai L."/>
            <person name="Wei Q."/>
        </authorList>
    </citation>
    <scope>NUCLEOTIDE SEQUENCE [LARGE SCALE GENOMIC DNA]</scope>
    <source>
        <strain evidence="18 19">A2-2</strain>
    </source>
</reference>
<dbReference type="SMART" id="SM00382">
    <property type="entry name" value="AAA"/>
    <property type="match status" value="1"/>
</dbReference>
<feature type="domain" description="RecA family profile 1" evidence="16">
    <location>
        <begin position="196"/>
        <end position="377"/>
    </location>
</feature>
<dbReference type="EC" id="5.6.2.3" evidence="13 14"/>
<evidence type="ECO:0000259" key="16">
    <source>
        <dbReference type="PROSITE" id="PS50162"/>
    </source>
</evidence>
<keyword evidence="19" id="KW-1185">Reference proteome</keyword>
<dbReference type="InterPro" id="IPR027417">
    <property type="entry name" value="P-loop_NTPase"/>
</dbReference>
<dbReference type="Gene3D" id="3.40.50.300">
    <property type="entry name" value="P-loop containing nucleotide triphosphate hydrolases"/>
    <property type="match status" value="1"/>
</dbReference>
<evidence type="ECO:0000256" key="13">
    <source>
        <dbReference type="NCBIfam" id="TIGR00665"/>
    </source>
</evidence>
<evidence type="ECO:0000256" key="14">
    <source>
        <dbReference type="RuleBase" id="RU362085"/>
    </source>
</evidence>
<keyword evidence="9 14" id="KW-0238">DNA-binding</keyword>
<evidence type="ECO:0000256" key="9">
    <source>
        <dbReference type="ARBA" id="ARBA00023125"/>
    </source>
</evidence>
<comment type="function">
    <text evidence="14">The main replicative DNA helicase, it participates in initiation and elongation during chromosome replication. Travels ahead of the DNA replisome, separating dsDNA into templates for DNA synthesis. A processive ATP-dependent 5'-3' DNA helicase it has DNA-dependent ATPase activity.</text>
</comment>
<evidence type="ECO:0000256" key="4">
    <source>
        <dbReference type="ARBA" id="ARBA00022741"/>
    </source>
</evidence>
<evidence type="ECO:0000256" key="8">
    <source>
        <dbReference type="ARBA" id="ARBA00022840"/>
    </source>
</evidence>
<dbReference type="PROSITE" id="PS50162">
    <property type="entry name" value="RECA_2"/>
    <property type="match status" value="1"/>
</dbReference>
<keyword evidence="10" id="KW-0234">DNA repair</keyword>
<evidence type="ECO:0000256" key="6">
    <source>
        <dbReference type="ARBA" id="ARBA00022801"/>
    </source>
</evidence>
<keyword evidence="5" id="KW-0227">DNA damage</keyword>
<comment type="catalytic activity">
    <reaction evidence="12 14">
        <text>ATP + H2O = ADP + phosphate + H(+)</text>
        <dbReference type="Rhea" id="RHEA:13065"/>
        <dbReference type="ChEBI" id="CHEBI:15377"/>
        <dbReference type="ChEBI" id="CHEBI:15378"/>
        <dbReference type="ChEBI" id="CHEBI:30616"/>
        <dbReference type="ChEBI" id="CHEBI:43474"/>
        <dbReference type="ChEBI" id="CHEBI:456216"/>
        <dbReference type="EC" id="5.6.2.3"/>
    </reaction>
</comment>
<sequence length="464" mass="51181">MDQGPTLETEQAEQTALSLRESPHSMEAEQSVIGGLLLDNNAWDSVSDRITSADFYHRPHRDIFRIIASSVAAGKPFDPVTIVEELTQLDQLEGSGGLAYLTDLAQNTPSTANIRAYADIVYERSILRRLIKVSQGIADRAYNPNGSSSSEILDEAEREVFQIAEDRPKDGGPVGVKELLNKAIDRIDELFNAGDSLTGITTGFNDLDDMTAGLQPSDMVIVAGRPSMGKTTFAMNLVENALLNSDKAVLVFSLEMPAEQLMMRMLSSLGRIDQTKVRTGKLEEDDWPKLAAAVNMINEKKLFVDDTAGISPTEMRSRARRIVREHGDIGLVMVDYLQLMQVPGNNEGRTNEISEISRSLKALAKEFNTPVVALSQLNRSLEQRPNKRPVNSDLRESGAIEQDADVIMFVYRDEVYNPDTEQKGVAEIIIGKQRNGPIGAVKLAFIGKYTRFENLAPGAYEGFE</sequence>
<keyword evidence="7 14" id="KW-0347">Helicase</keyword>
<evidence type="ECO:0000256" key="10">
    <source>
        <dbReference type="ARBA" id="ARBA00023204"/>
    </source>
</evidence>
<dbReference type="InterPro" id="IPR020588">
    <property type="entry name" value="RecA_ATP-bd"/>
</dbReference>
<organism evidence="18 19">
    <name type="scientific">Spartinivicinus poritis</name>
    <dbReference type="NCBI Taxonomy" id="2994640"/>
    <lineage>
        <taxon>Bacteria</taxon>
        <taxon>Pseudomonadati</taxon>
        <taxon>Pseudomonadota</taxon>
        <taxon>Gammaproteobacteria</taxon>
        <taxon>Oceanospirillales</taxon>
        <taxon>Zooshikellaceae</taxon>
        <taxon>Spartinivicinus</taxon>
    </lineage>
</organism>
<feature type="region of interest" description="Disordered" evidence="15">
    <location>
        <begin position="1"/>
        <end position="24"/>
    </location>
</feature>
<evidence type="ECO:0000256" key="3">
    <source>
        <dbReference type="ARBA" id="ARBA00022705"/>
    </source>
</evidence>
<evidence type="ECO:0000259" key="17">
    <source>
        <dbReference type="PROSITE" id="PS51199"/>
    </source>
</evidence>
<gene>
    <name evidence="18" type="primary">dnaB</name>
    <name evidence="18" type="ORF">ORQ98_04690</name>
</gene>
<dbReference type="RefSeq" id="WP_274687624.1">
    <property type="nucleotide sequence ID" value="NZ_JAPMOU010000004.1"/>
</dbReference>
<evidence type="ECO:0000256" key="1">
    <source>
        <dbReference type="ARBA" id="ARBA00008428"/>
    </source>
</evidence>
<dbReference type="InterPro" id="IPR007693">
    <property type="entry name" value="DNA_helicase_DnaB-like_N"/>
</dbReference>
<dbReference type="Pfam" id="PF00772">
    <property type="entry name" value="DnaB"/>
    <property type="match status" value="1"/>
</dbReference>
<evidence type="ECO:0000313" key="18">
    <source>
        <dbReference type="EMBL" id="MDE1461258.1"/>
    </source>
</evidence>
<dbReference type="CDD" id="cd00984">
    <property type="entry name" value="DnaB_C"/>
    <property type="match status" value="1"/>
</dbReference>
<dbReference type="NCBIfam" id="NF004384">
    <property type="entry name" value="PRK05748.1"/>
    <property type="match status" value="1"/>
</dbReference>